<evidence type="ECO:0000313" key="2">
    <source>
        <dbReference type="Proteomes" id="UP001214553"/>
    </source>
</evidence>
<dbReference type="RefSeq" id="WP_275277270.1">
    <property type="nucleotide sequence ID" value="NZ_CP119108.1"/>
</dbReference>
<proteinExistence type="predicted"/>
<organism evidence="1 2">
    <name type="scientific">Microbacterium horticulturae</name>
    <dbReference type="NCBI Taxonomy" id="3028316"/>
    <lineage>
        <taxon>Bacteria</taxon>
        <taxon>Bacillati</taxon>
        <taxon>Actinomycetota</taxon>
        <taxon>Actinomycetes</taxon>
        <taxon>Micrococcales</taxon>
        <taxon>Microbacteriaceae</taxon>
        <taxon>Microbacterium</taxon>
    </lineage>
</organism>
<accession>A0ABY8BVP9</accession>
<dbReference type="Pfam" id="PF06013">
    <property type="entry name" value="WXG100"/>
    <property type="match status" value="1"/>
</dbReference>
<keyword evidence="2" id="KW-1185">Reference proteome</keyword>
<protein>
    <recommendedName>
        <fullName evidence="3">WXG100 family type VII secretion target</fullName>
    </recommendedName>
</protein>
<sequence length="59" mass="7052">MLAQRWTGETQAAYADAHRKWDASMRELTKIAHELGRITREGNTRFREHDQREAKIWAR</sequence>
<dbReference type="InterPro" id="IPR010310">
    <property type="entry name" value="T7SS_ESAT-6-like"/>
</dbReference>
<dbReference type="Proteomes" id="UP001214553">
    <property type="component" value="Chromosome"/>
</dbReference>
<name>A0ABY8BVP9_9MICO</name>
<dbReference type="EMBL" id="CP119108">
    <property type="protein sequence ID" value="WEG07932.1"/>
    <property type="molecule type" value="Genomic_DNA"/>
</dbReference>
<evidence type="ECO:0008006" key="3">
    <source>
        <dbReference type="Google" id="ProtNLM"/>
    </source>
</evidence>
<evidence type="ECO:0000313" key="1">
    <source>
        <dbReference type="EMBL" id="WEG07932.1"/>
    </source>
</evidence>
<reference evidence="1 2" key="1">
    <citation type="submission" date="2023-03" db="EMBL/GenBank/DDBJ databases">
        <title>Genome sequence of Microbacterium sp. KACC 23027.</title>
        <authorList>
            <person name="Kim S."/>
            <person name="Heo J."/>
            <person name="Kwon S.-W."/>
        </authorList>
    </citation>
    <scope>NUCLEOTIDE SEQUENCE [LARGE SCALE GENOMIC DNA]</scope>
    <source>
        <strain evidence="1 2">KACC 23027</strain>
    </source>
</reference>
<dbReference type="InterPro" id="IPR036689">
    <property type="entry name" value="ESAT-6-like_sf"/>
</dbReference>
<gene>
    <name evidence="1" type="ORF">PU630_11860</name>
</gene>
<dbReference type="SUPFAM" id="SSF140453">
    <property type="entry name" value="EsxAB dimer-like"/>
    <property type="match status" value="1"/>
</dbReference>
<dbReference type="Gene3D" id="1.10.287.1060">
    <property type="entry name" value="ESAT-6-like"/>
    <property type="match status" value="1"/>
</dbReference>